<dbReference type="AlphaFoldDB" id="A0A8T1SVG5"/>
<evidence type="ECO:0000256" key="1">
    <source>
        <dbReference type="SAM" id="MobiDB-lite"/>
    </source>
</evidence>
<reference evidence="2 3" key="1">
    <citation type="journal article" date="2020" name="G3 (Bethesda)">
        <title>Draft Genome of the Common Snapping Turtle, Chelydra serpentina, a Model for Phenotypic Plasticity in Reptiles.</title>
        <authorList>
            <person name="Das D."/>
            <person name="Singh S.K."/>
            <person name="Bierstedt J."/>
            <person name="Erickson A."/>
            <person name="Galli G.L.J."/>
            <person name="Crossley D.A. 2nd"/>
            <person name="Rhen T."/>
        </authorList>
    </citation>
    <scope>NUCLEOTIDE SEQUENCE [LARGE SCALE GENOMIC DNA]</scope>
    <source>
        <strain evidence="2">KW</strain>
    </source>
</reference>
<accession>A0A8T1SVG5</accession>
<feature type="compositionally biased region" description="Low complexity" evidence="1">
    <location>
        <begin position="176"/>
        <end position="193"/>
    </location>
</feature>
<evidence type="ECO:0000313" key="3">
    <source>
        <dbReference type="Proteomes" id="UP000765507"/>
    </source>
</evidence>
<sequence>FLPGVVKHHHGPLGHTHRPKGIPIAVRLPAFIPPSHPVPLQGPFSRAAPYPGGAGAPHCRSGGGDSKRSQRQGVLFLLFPNPKSKRGVMSYSGLTGTQQIYGKVEIPYALPGHYYSLYGSGRLVRHPRHEGRVFPHCHLPTSQTLPALRSGPETLPVHGPALRPLNGTEGLHEVYGSGSSRPSASKGSGVPLP</sequence>
<organism evidence="2 3">
    <name type="scientific">Chelydra serpentina</name>
    <name type="common">Snapping turtle</name>
    <name type="synonym">Testudo serpentina</name>
    <dbReference type="NCBI Taxonomy" id="8475"/>
    <lineage>
        <taxon>Eukaryota</taxon>
        <taxon>Metazoa</taxon>
        <taxon>Chordata</taxon>
        <taxon>Craniata</taxon>
        <taxon>Vertebrata</taxon>
        <taxon>Euteleostomi</taxon>
        <taxon>Archelosauria</taxon>
        <taxon>Testudinata</taxon>
        <taxon>Testudines</taxon>
        <taxon>Cryptodira</taxon>
        <taxon>Durocryptodira</taxon>
        <taxon>Americhelydia</taxon>
        <taxon>Chelydroidea</taxon>
        <taxon>Chelydridae</taxon>
        <taxon>Chelydra</taxon>
    </lineage>
</organism>
<proteinExistence type="predicted"/>
<dbReference type="Proteomes" id="UP000765507">
    <property type="component" value="Unassembled WGS sequence"/>
</dbReference>
<keyword evidence="3" id="KW-1185">Reference proteome</keyword>
<protein>
    <submittedName>
        <fullName evidence="2">Uncharacterized protein</fullName>
    </submittedName>
</protein>
<feature type="non-terminal residue" evidence="2">
    <location>
        <position position="193"/>
    </location>
</feature>
<comment type="caution">
    <text evidence="2">The sequence shown here is derived from an EMBL/GenBank/DDBJ whole genome shotgun (WGS) entry which is preliminary data.</text>
</comment>
<feature type="region of interest" description="Disordered" evidence="1">
    <location>
        <begin position="44"/>
        <end position="68"/>
    </location>
</feature>
<evidence type="ECO:0000313" key="2">
    <source>
        <dbReference type="EMBL" id="KAG6932583.1"/>
    </source>
</evidence>
<feature type="region of interest" description="Disordered" evidence="1">
    <location>
        <begin position="166"/>
        <end position="193"/>
    </location>
</feature>
<gene>
    <name evidence="2" type="ORF">G0U57_021122</name>
</gene>
<name>A0A8T1SVG5_CHESE</name>
<feature type="non-terminal residue" evidence="2">
    <location>
        <position position="1"/>
    </location>
</feature>
<dbReference type="EMBL" id="JAHGAV010000092">
    <property type="protein sequence ID" value="KAG6932583.1"/>
    <property type="molecule type" value="Genomic_DNA"/>
</dbReference>